<evidence type="ECO:0000313" key="2">
    <source>
        <dbReference type="Proteomes" id="UP000674270"/>
    </source>
</evidence>
<dbReference type="EMBL" id="JAGKLY010000004">
    <property type="protein sequence ID" value="MBQ0268892.1"/>
    <property type="molecule type" value="Genomic_DNA"/>
</dbReference>
<dbReference type="AlphaFoldDB" id="A0A8I2AKJ0"/>
<gene>
    <name evidence="1" type="ORF">J7T18_11345</name>
</gene>
<reference evidence="1" key="1">
    <citation type="submission" date="2021-03" db="EMBL/GenBank/DDBJ databases">
        <authorList>
            <person name="Stanton E."/>
        </authorList>
    </citation>
    <scope>NUCLEOTIDE SEQUENCE</scope>
    <source>
        <strain evidence="1">2020EL-00113</strain>
    </source>
</reference>
<sequence>METLVVSRFDDDLILTDINTNSMLLINKAFEPNTEKYQHLQLRFLNSTEEIKVKTIVESYGLTDGFLSETSKLDKSSEEIALRNENQLLQLADTAVSLNTDESTFSNQRIVQSPLTNPPLHIGHIL</sequence>
<organism evidence="1 2">
    <name type="scientific">Providencia huaxiensis</name>
    <dbReference type="NCBI Taxonomy" id="2027290"/>
    <lineage>
        <taxon>Bacteria</taxon>
        <taxon>Pseudomonadati</taxon>
        <taxon>Pseudomonadota</taxon>
        <taxon>Gammaproteobacteria</taxon>
        <taxon>Enterobacterales</taxon>
        <taxon>Morganellaceae</taxon>
        <taxon>Providencia</taxon>
    </lineage>
</organism>
<protein>
    <submittedName>
        <fullName evidence="1">Uncharacterized protein</fullName>
    </submittedName>
</protein>
<proteinExistence type="predicted"/>
<dbReference type="Proteomes" id="UP000674270">
    <property type="component" value="Unassembled WGS sequence"/>
</dbReference>
<comment type="caution">
    <text evidence="1">The sequence shown here is derived from an EMBL/GenBank/DDBJ whole genome shotgun (WGS) entry which is preliminary data.</text>
</comment>
<name>A0A8I2AKJ0_9GAMM</name>
<evidence type="ECO:0000313" key="1">
    <source>
        <dbReference type="EMBL" id="MBQ0268892.1"/>
    </source>
</evidence>
<accession>A0A8I2AKJ0</accession>
<dbReference type="RefSeq" id="WP_210844679.1">
    <property type="nucleotide sequence ID" value="NZ_JAGKLY010000004.1"/>
</dbReference>